<evidence type="ECO:0000313" key="1">
    <source>
        <dbReference type="EnsemblPlants" id="PGSC0003DMT400090872"/>
    </source>
</evidence>
<dbReference type="Proteomes" id="UP000011115">
    <property type="component" value="Unassembled WGS sequence"/>
</dbReference>
<organism evidence="1 2">
    <name type="scientific">Solanum tuberosum</name>
    <name type="common">Potato</name>
    <dbReference type="NCBI Taxonomy" id="4113"/>
    <lineage>
        <taxon>Eukaryota</taxon>
        <taxon>Viridiplantae</taxon>
        <taxon>Streptophyta</taxon>
        <taxon>Embryophyta</taxon>
        <taxon>Tracheophyta</taxon>
        <taxon>Spermatophyta</taxon>
        <taxon>Magnoliopsida</taxon>
        <taxon>eudicotyledons</taxon>
        <taxon>Gunneridae</taxon>
        <taxon>Pentapetalae</taxon>
        <taxon>asterids</taxon>
        <taxon>lamiids</taxon>
        <taxon>Solanales</taxon>
        <taxon>Solanaceae</taxon>
        <taxon>Solanoideae</taxon>
        <taxon>Solaneae</taxon>
        <taxon>Solanum</taxon>
    </lineage>
</organism>
<dbReference type="PaxDb" id="4113-PGSC0003DMT400090872"/>
<keyword evidence="2" id="KW-1185">Reference proteome</keyword>
<dbReference type="InParanoid" id="M1DLD7"/>
<reference evidence="1" key="2">
    <citation type="submission" date="2015-06" db="UniProtKB">
        <authorList>
            <consortium name="EnsemblPlants"/>
        </authorList>
    </citation>
    <scope>IDENTIFICATION</scope>
    <source>
        <strain evidence="1">DM1-3 516 R44</strain>
    </source>
</reference>
<reference evidence="2" key="1">
    <citation type="journal article" date="2011" name="Nature">
        <title>Genome sequence and analysis of the tuber crop potato.</title>
        <authorList>
            <consortium name="The Potato Genome Sequencing Consortium"/>
        </authorList>
    </citation>
    <scope>NUCLEOTIDE SEQUENCE [LARGE SCALE GENOMIC DNA]</scope>
    <source>
        <strain evidence="2">cv. DM1-3 516 R44</strain>
    </source>
</reference>
<proteinExistence type="predicted"/>
<sequence length="117" mass="13191">MPIVVDMEIENVIAPLRDKVTHCKELVESHKRRLDDLTTRLEVEEKDHGSSSVLDTIRGQLITLRVFRFSASRSRSDRFLISSLAVSVGYLGVTYDPRSRVRVSGVARGVTNLLSEH</sequence>
<dbReference type="AlphaFoldDB" id="M1DLD7"/>
<protein>
    <submittedName>
        <fullName evidence="1">Uncharacterized protein</fullName>
    </submittedName>
</protein>
<dbReference type="Gramene" id="PGSC0003DMT400090872">
    <property type="protein sequence ID" value="PGSC0003DMT400090872"/>
    <property type="gene ID" value="PGSC0003DMG400040443"/>
</dbReference>
<dbReference type="HOGENOM" id="CLU_2089093_0_0_1"/>
<evidence type="ECO:0000313" key="2">
    <source>
        <dbReference type="Proteomes" id="UP000011115"/>
    </source>
</evidence>
<name>M1DLD7_SOLTU</name>
<dbReference type="EnsemblPlants" id="PGSC0003DMT400090872">
    <property type="protein sequence ID" value="PGSC0003DMT400090872"/>
    <property type="gene ID" value="PGSC0003DMG400040443"/>
</dbReference>
<accession>M1DLD7</accession>